<protein>
    <submittedName>
        <fullName evidence="2">DsrR</fullName>
    </submittedName>
</protein>
<dbReference type="AlphaFoldDB" id="A0A3B1A3K4"/>
<dbReference type="InterPro" id="IPR000361">
    <property type="entry name" value="ATAP_core_dom"/>
</dbReference>
<name>A0A3B1A3K4_9ZZZZ</name>
<dbReference type="InterPro" id="IPR035903">
    <property type="entry name" value="HesB-like_dom_sf"/>
</dbReference>
<proteinExistence type="predicted"/>
<feature type="domain" description="Core" evidence="1">
    <location>
        <begin position="4"/>
        <end position="85"/>
    </location>
</feature>
<gene>
    <name evidence="2" type="ORF">MNBD_GAMMA19-1324</name>
</gene>
<accession>A0A3B1A3K4</accession>
<dbReference type="SUPFAM" id="SSF89360">
    <property type="entry name" value="HesB-like domain"/>
    <property type="match status" value="1"/>
</dbReference>
<reference evidence="2" key="1">
    <citation type="submission" date="2018-06" db="EMBL/GenBank/DDBJ databases">
        <authorList>
            <person name="Zhirakovskaya E."/>
        </authorList>
    </citation>
    <scope>NUCLEOTIDE SEQUENCE</scope>
</reference>
<dbReference type="Gene3D" id="2.60.300.12">
    <property type="entry name" value="HesB-like domain"/>
    <property type="match status" value="1"/>
</dbReference>
<evidence type="ECO:0000313" key="2">
    <source>
        <dbReference type="EMBL" id="VAX00336.1"/>
    </source>
</evidence>
<organism evidence="2">
    <name type="scientific">hydrothermal vent metagenome</name>
    <dbReference type="NCBI Taxonomy" id="652676"/>
    <lineage>
        <taxon>unclassified sequences</taxon>
        <taxon>metagenomes</taxon>
        <taxon>ecological metagenomes</taxon>
    </lineage>
</organism>
<dbReference type="Pfam" id="PF01521">
    <property type="entry name" value="Fe-S_biosyn"/>
    <property type="match status" value="1"/>
</dbReference>
<dbReference type="EMBL" id="UOFV01000206">
    <property type="protein sequence ID" value="VAX00336.1"/>
    <property type="molecule type" value="Genomic_DNA"/>
</dbReference>
<evidence type="ECO:0000259" key="1">
    <source>
        <dbReference type="Pfam" id="PF01521"/>
    </source>
</evidence>
<sequence length="105" mass="11708">MNIISFSPAAIAQIKTNMQDSEHSAMALRIAATMSADETINYGMGFDETKEGDVQFTDDGVNFLVSPDCLELLNGTHVDYVDVENDQHHFIFLNPNDPNYKPPKE</sequence>